<evidence type="ECO:0000313" key="2">
    <source>
        <dbReference type="EMBL" id="MFL2102700.1"/>
    </source>
</evidence>
<sequence>MNKILDFFQISIGFSWKGLVIFLLPMFPNFLFLIINNPSNEMVITNNNLLINMIEHGSQGLFAVLLIFFISKKEAPILSRYMIFISLFLLSYFLLWLLYFTVGANFKILMLMAIIPVIYFIIAEVWLHNLLAVAVTVVFGITHVTITYLNYH</sequence>
<reference evidence="2 3" key="1">
    <citation type="submission" date="2024-08" db="EMBL/GenBank/DDBJ databases">
        <authorList>
            <person name="Arias E."/>
        </authorList>
    </citation>
    <scope>NUCLEOTIDE SEQUENCE [LARGE SCALE GENOMIC DNA]</scope>
    <source>
        <strain evidence="2 3">FAM 24106</strain>
    </source>
</reference>
<keyword evidence="1" id="KW-0812">Transmembrane</keyword>
<evidence type="ECO:0000313" key="3">
    <source>
        <dbReference type="Proteomes" id="UP001625374"/>
    </source>
</evidence>
<evidence type="ECO:0000256" key="1">
    <source>
        <dbReference type="SAM" id="Phobius"/>
    </source>
</evidence>
<keyword evidence="1" id="KW-0472">Membrane</keyword>
<comment type="caution">
    <text evidence="2">The sequence shown here is derived from an EMBL/GenBank/DDBJ whole genome shotgun (WGS) entry which is preliminary data.</text>
</comment>
<name>A0ABW8UIF6_9LACT</name>
<gene>
    <name evidence="2" type="ORF">ACEN37_05470</name>
</gene>
<keyword evidence="3" id="KW-1185">Reference proteome</keyword>
<keyword evidence="1" id="KW-1133">Transmembrane helix</keyword>
<feature type="transmembrane region" description="Helical" evidence="1">
    <location>
        <begin position="81"/>
        <end position="100"/>
    </location>
</feature>
<feature type="transmembrane region" description="Helical" evidence="1">
    <location>
        <begin position="130"/>
        <end position="151"/>
    </location>
</feature>
<proteinExistence type="predicted"/>
<protein>
    <submittedName>
        <fullName evidence="2">Uncharacterized protein</fullName>
    </submittedName>
</protein>
<dbReference type="Proteomes" id="UP001625374">
    <property type="component" value="Unassembled WGS sequence"/>
</dbReference>
<feature type="transmembrane region" description="Helical" evidence="1">
    <location>
        <begin position="106"/>
        <end position="123"/>
    </location>
</feature>
<accession>A0ABW8UIF6</accession>
<dbReference type="EMBL" id="JBGQQK010000012">
    <property type="protein sequence ID" value="MFL2102700.1"/>
    <property type="molecule type" value="Genomic_DNA"/>
</dbReference>
<feature type="transmembrane region" description="Helical" evidence="1">
    <location>
        <begin position="12"/>
        <end position="35"/>
    </location>
</feature>
<organism evidence="2 3">
    <name type="scientific">Marinilactibacillus psychrotolerans</name>
    <dbReference type="NCBI Taxonomy" id="191770"/>
    <lineage>
        <taxon>Bacteria</taxon>
        <taxon>Bacillati</taxon>
        <taxon>Bacillota</taxon>
        <taxon>Bacilli</taxon>
        <taxon>Lactobacillales</taxon>
        <taxon>Carnobacteriaceae</taxon>
        <taxon>Marinilactibacillus</taxon>
    </lineage>
</organism>
<dbReference type="RefSeq" id="WP_220727374.1">
    <property type="nucleotide sequence ID" value="NZ_BKBH01000036.1"/>
</dbReference>
<feature type="transmembrane region" description="Helical" evidence="1">
    <location>
        <begin position="50"/>
        <end position="69"/>
    </location>
</feature>